<accession>A0ABW8YT98</accession>
<evidence type="ECO:0000256" key="1">
    <source>
        <dbReference type="SAM" id="SignalP"/>
    </source>
</evidence>
<feature type="domain" description="Calcineurin-like phosphoesterase" evidence="2">
    <location>
        <begin position="34"/>
        <end position="195"/>
    </location>
</feature>
<proteinExistence type="predicted"/>
<feature type="chain" id="PRO_5047032190" evidence="1">
    <location>
        <begin position="26"/>
        <end position="620"/>
    </location>
</feature>
<comment type="caution">
    <text evidence="3">The sequence shown here is derived from an EMBL/GenBank/DDBJ whole genome shotgun (WGS) entry which is preliminary data.</text>
</comment>
<keyword evidence="1" id="KW-0732">Signal</keyword>
<keyword evidence="4" id="KW-1185">Reference proteome</keyword>
<feature type="signal peptide" evidence="1">
    <location>
        <begin position="1"/>
        <end position="25"/>
    </location>
</feature>
<dbReference type="InterPro" id="IPR004843">
    <property type="entry name" value="Calcineurin-like_PHP"/>
</dbReference>
<dbReference type="RefSeq" id="WP_408083014.1">
    <property type="nucleotide sequence ID" value="NZ_JBELPZ010000001.1"/>
</dbReference>
<evidence type="ECO:0000313" key="3">
    <source>
        <dbReference type="EMBL" id="MFL9842792.1"/>
    </source>
</evidence>
<reference evidence="3 4" key="1">
    <citation type="submission" date="2024-06" db="EMBL/GenBank/DDBJ databases">
        <authorList>
            <person name="Kaempfer P."/>
            <person name="Viver T."/>
        </authorList>
    </citation>
    <scope>NUCLEOTIDE SEQUENCE [LARGE SCALE GENOMIC DNA]</scope>
    <source>
        <strain evidence="3 4">ST-119</strain>
    </source>
</reference>
<protein>
    <submittedName>
        <fullName evidence="3">Metallophosphoesterase</fullName>
    </submittedName>
</protein>
<dbReference type="Proteomes" id="UP001629156">
    <property type="component" value="Unassembled WGS sequence"/>
</dbReference>
<name>A0ABW8YT98_9FLAO</name>
<evidence type="ECO:0000313" key="4">
    <source>
        <dbReference type="Proteomes" id="UP001629156"/>
    </source>
</evidence>
<dbReference type="EMBL" id="JBELPZ010000001">
    <property type="protein sequence ID" value="MFL9842792.1"/>
    <property type="molecule type" value="Genomic_DNA"/>
</dbReference>
<dbReference type="SUPFAM" id="SSF56300">
    <property type="entry name" value="Metallo-dependent phosphatases"/>
    <property type="match status" value="1"/>
</dbReference>
<dbReference type="InterPro" id="IPR029052">
    <property type="entry name" value="Metallo-depent_PP-like"/>
</dbReference>
<dbReference type="Gene3D" id="3.60.21.10">
    <property type="match status" value="2"/>
</dbReference>
<organism evidence="3 4">
    <name type="scientific">Flavobacterium rhizosphaerae</name>
    <dbReference type="NCBI Taxonomy" id="3163298"/>
    <lineage>
        <taxon>Bacteria</taxon>
        <taxon>Pseudomonadati</taxon>
        <taxon>Bacteroidota</taxon>
        <taxon>Flavobacteriia</taxon>
        <taxon>Flavobacteriales</taxon>
        <taxon>Flavobacteriaceae</taxon>
        <taxon>Flavobacterium</taxon>
    </lineage>
</organism>
<sequence>MPIKKHKLLIQLALLFTVLAQNSLAQQPAPPGIQVAFLADVHLQDLYGSLSDNNYKGVLNPGTGKYTLLRTMESQMHSTRIFNENYFAFLAALDDIAKRGIKCVALPGDYTDDGQPLHLRGLQHILNQYSKKYGIQFFITTGNHDPVGPFAQDAGKDDFLGEDGKPQAIFSKADIFSQKENALPVIITKDIAKMGYLEITETLKNFGFYPQKTYQYWATPFSDYSPGDYSFKKATEQSALNHRRYEVAPGYTVPDASYLAEPVEGLWLLAIDGNVYIPKNTNASATDPKNYKGAGIGYNQVLTNKKYLISWVAQIAQQAKKYNKTLIAFSHYPMVDFNDDASPEIAQLMGPDKWQLERVPDEDVAQVFADAGIQIHFAGHMHINDTGIRTSKNGNTLINVQTPSLAAYIPAYKLLTIKPAGELEIETITIADVPRFDELFGLYRIEYDYLKQQGKKDIWNAELLKAENYREFTNMHLQELVRLRFIPDDWPTEFIKFMRQKNGKELLKYSCTVDIEELLELNGFNYKSFGEWPAYDMIVDFYRLRNADVLAIDDIGKQRIEEYLFLIDTFQYCNPPGSTDGKENRQLQLFFTIFQKFLSGAPANHFTFNTNTGQVKTITK</sequence>
<dbReference type="Pfam" id="PF00149">
    <property type="entry name" value="Metallophos"/>
    <property type="match status" value="1"/>
</dbReference>
<evidence type="ECO:0000259" key="2">
    <source>
        <dbReference type="Pfam" id="PF00149"/>
    </source>
</evidence>
<gene>
    <name evidence="3" type="ORF">ABS766_00020</name>
</gene>